<feature type="domain" description="DUF1214" evidence="2">
    <location>
        <begin position="347"/>
        <end position="449"/>
    </location>
</feature>
<dbReference type="PANTHER" id="PTHR36509:SF2">
    <property type="entry name" value="BLL3101 PROTEIN"/>
    <property type="match status" value="1"/>
</dbReference>
<dbReference type="PROSITE" id="PS51318">
    <property type="entry name" value="TAT"/>
    <property type="match status" value="1"/>
</dbReference>
<dbReference type="Proteomes" id="UP000826300">
    <property type="component" value="Chromosome"/>
</dbReference>
<dbReference type="Pfam" id="PF06742">
    <property type="entry name" value="DUF1214"/>
    <property type="match status" value="1"/>
</dbReference>
<dbReference type="RefSeq" id="WP_220663686.1">
    <property type="nucleotide sequence ID" value="NZ_CP069370.1"/>
</dbReference>
<dbReference type="Gene3D" id="2.60.40.1610">
    <property type="entry name" value="Domain of unknown function DUF1254"/>
    <property type="match status" value="1"/>
</dbReference>
<evidence type="ECO:0000313" key="4">
    <source>
        <dbReference type="EMBL" id="QYZ71252.1"/>
    </source>
</evidence>
<evidence type="ECO:0000313" key="5">
    <source>
        <dbReference type="Proteomes" id="UP000826300"/>
    </source>
</evidence>
<dbReference type="InterPro" id="IPR010679">
    <property type="entry name" value="DUF1254"/>
</dbReference>
<keyword evidence="5" id="KW-1185">Reference proteome</keyword>
<protein>
    <submittedName>
        <fullName evidence="4">DUF1254 domain-containing protein</fullName>
    </submittedName>
</protein>
<dbReference type="InterPro" id="IPR010621">
    <property type="entry name" value="DUF1214"/>
</dbReference>
<accession>A0A8G0ZW61</accession>
<dbReference type="KEGG" id="nsm:JO391_07030"/>
<keyword evidence="1" id="KW-0732">Signal</keyword>
<dbReference type="InterPro" id="IPR006311">
    <property type="entry name" value="TAT_signal"/>
</dbReference>
<evidence type="ECO:0000259" key="3">
    <source>
        <dbReference type="Pfam" id="PF06863"/>
    </source>
</evidence>
<dbReference type="Pfam" id="PF06863">
    <property type="entry name" value="DUF1254"/>
    <property type="match status" value="1"/>
</dbReference>
<feature type="domain" description="DUF1254" evidence="3">
    <location>
        <begin position="74"/>
        <end position="202"/>
    </location>
</feature>
<feature type="signal peptide" evidence="1">
    <location>
        <begin position="1"/>
        <end position="27"/>
    </location>
</feature>
<name>A0A8G0ZW61_9RHOB</name>
<dbReference type="Gene3D" id="2.60.120.600">
    <property type="entry name" value="Domain of unknown function DUF1214, C-terminal domain"/>
    <property type="match status" value="1"/>
</dbReference>
<dbReference type="InterPro" id="IPR037050">
    <property type="entry name" value="DUF1254_sf"/>
</dbReference>
<sequence>MPTRRRILTLPLAAGLAAIWGANRAAATEPAQDEELAYAIGVQAYLWSYPMMDLYRTLWETTLDPARGHDRGLNEFFRFDRLITHEDDWVITPNNDTIYDRVFFDLRAQPLILSIPATDRQYWFPVGDMRHDYNANLSWDTVGRAGGDFALCPPGWVGVLPEGVRRVDMATPLGFTLGRYAVAGSDDLPAALALQAQVRLVPLDQWGRADVTRPVPDAAAFPIFTRAGLTDARAYFTTLNEVLRLTPRPGNAADAAMAAWLAEISMAPTEQFDWDALSAAAQGGLTRAVAEGHRIIAARMQRAVPIVNNWQVARLDPKISGDPVIAAAAAMLGLIWNPMEVSTYDVGFLDAEGKPLTGADRYVLTFDPPPPVNAFWSVTMYDAATQLFVESPINRYSIGDRTPGLMTDEDGTVSIYLQHDAPTDPVERANWLPAPAGPFYLVTRHYSPQAEILTGDWQPPFIQRRQG</sequence>
<dbReference type="EMBL" id="CP069370">
    <property type="protein sequence ID" value="QYZ71252.1"/>
    <property type="molecule type" value="Genomic_DNA"/>
</dbReference>
<evidence type="ECO:0000256" key="1">
    <source>
        <dbReference type="SAM" id="SignalP"/>
    </source>
</evidence>
<organism evidence="4 5">
    <name type="scientific">Neotabrizicola shimadae</name>
    <dbReference type="NCBI Taxonomy" id="2807096"/>
    <lineage>
        <taxon>Bacteria</taxon>
        <taxon>Pseudomonadati</taxon>
        <taxon>Pseudomonadota</taxon>
        <taxon>Alphaproteobacteria</taxon>
        <taxon>Rhodobacterales</taxon>
        <taxon>Paracoccaceae</taxon>
        <taxon>Neotabrizicola</taxon>
    </lineage>
</organism>
<proteinExistence type="predicted"/>
<reference evidence="4" key="1">
    <citation type="submission" date="2021-02" db="EMBL/GenBank/DDBJ databases">
        <title>Rhodobacter shimadae sp. nov., an aerobic anoxygenic phototrophic bacterium isolated from a hot spring.</title>
        <authorList>
            <person name="Muramatsu S."/>
            <person name="Haruta S."/>
            <person name="Hirose S."/>
            <person name="Hanada S."/>
        </authorList>
    </citation>
    <scope>NUCLEOTIDE SEQUENCE</scope>
    <source>
        <strain evidence="4">N10</strain>
    </source>
</reference>
<dbReference type="PANTHER" id="PTHR36509">
    <property type="entry name" value="BLL3101 PROTEIN"/>
    <property type="match status" value="1"/>
</dbReference>
<gene>
    <name evidence="4" type="ORF">JO391_07030</name>
</gene>
<dbReference type="SUPFAM" id="SSF160935">
    <property type="entry name" value="VPA0735-like"/>
    <property type="match status" value="1"/>
</dbReference>
<dbReference type="AlphaFoldDB" id="A0A8G0ZW61"/>
<evidence type="ECO:0000259" key="2">
    <source>
        <dbReference type="Pfam" id="PF06742"/>
    </source>
</evidence>
<dbReference type="InterPro" id="IPR037049">
    <property type="entry name" value="DUF1214_C_sf"/>
</dbReference>
<feature type="chain" id="PRO_5034850660" evidence="1">
    <location>
        <begin position="28"/>
        <end position="467"/>
    </location>
</feature>